<feature type="signal peptide" evidence="1">
    <location>
        <begin position="1"/>
        <end position="29"/>
    </location>
</feature>
<evidence type="ECO:0008006" key="4">
    <source>
        <dbReference type="Google" id="ProtNLM"/>
    </source>
</evidence>
<proteinExistence type="predicted"/>
<sequence>MSKPLDWALVAAIVDQALLILRTVADVEAKLVMRCRMSVNIVRLSRIIGERLPGIVLRNSVSGPGSGKLATRKTRDEINFTVLVEVIVSVH</sequence>
<keyword evidence="1" id="KW-0732">Signal</keyword>
<feature type="chain" id="PRO_5014740110" description="Secreted protein" evidence="1">
    <location>
        <begin position="30"/>
        <end position="91"/>
    </location>
</feature>
<keyword evidence="3" id="KW-1185">Reference proteome</keyword>
<accession>A0A2L2TTF0</accession>
<dbReference type="Proteomes" id="UP000245910">
    <property type="component" value="Chromosome I"/>
</dbReference>
<evidence type="ECO:0000256" key="1">
    <source>
        <dbReference type="SAM" id="SignalP"/>
    </source>
</evidence>
<reference evidence="3" key="1">
    <citation type="submission" date="2014-10" db="EMBL/GenBank/DDBJ databases">
        <authorList>
            <person name="King R."/>
        </authorList>
    </citation>
    <scope>NUCLEOTIDE SEQUENCE [LARGE SCALE GENOMIC DNA]</scope>
    <source>
        <strain evidence="3">A3/5</strain>
    </source>
</reference>
<evidence type="ECO:0000313" key="2">
    <source>
        <dbReference type="EMBL" id="CEI64550.1"/>
    </source>
</evidence>
<dbReference type="AlphaFoldDB" id="A0A2L2TTF0"/>
<evidence type="ECO:0000313" key="3">
    <source>
        <dbReference type="Proteomes" id="UP000245910"/>
    </source>
</evidence>
<dbReference type="EMBL" id="LN649229">
    <property type="protein sequence ID" value="CEI64550.1"/>
    <property type="molecule type" value="Genomic_DNA"/>
</dbReference>
<name>A0A2L2TTF0_9HYPO</name>
<protein>
    <recommendedName>
        <fullName evidence="4">Secreted protein</fullName>
    </recommendedName>
</protein>
<organism evidence="2 3">
    <name type="scientific">Fusarium venenatum</name>
    <dbReference type="NCBI Taxonomy" id="56646"/>
    <lineage>
        <taxon>Eukaryota</taxon>
        <taxon>Fungi</taxon>
        <taxon>Dikarya</taxon>
        <taxon>Ascomycota</taxon>
        <taxon>Pezizomycotina</taxon>
        <taxon>Sordariomycetes</taxon>
        <taxon>Hypocreomycetidae</taxon>
        <taxon>Hypocreales</taxon>
        <taxon>Nectriaceae</taxon>
        <taxon>Fusarium</taxon>
    </lineage>
</organism>